<dbReference type="EMBL" id="CM043020">
    <property type="protein sequence ID" value="KAI4459962.1"/>
    <property type="molecule type" value="Genomic_DNA"/>
</dbReference>
<keyword evidence="2" id="KW-1185">Reference proteome</keyword>
<comment type="caution">
    <text evidence="1">The sequence shown here is derived from an EMBL/GenBank/DDBJ whole genome shotgun (WGS) entry which is preliminary data.</text>
</comment>
<evidence type="ECO:0000313" key="1">
    <source>
        <dbReference type="EMBL" id="KAI4459962.1"/>
    </source>
</evidence>
<protein>
    <submittedName>
        <fullName evidence="1">Thrombospondin type-1</fullName>
    </submittedName>
</protein>
<proteinExistence type="predicted"/>
<reference evidence="1" key="1">
    <citation type="submission" date="2022-04" db="EMBL/GenBank/DDBJ databases">
        <title>Chromosome-scale genome assembly of Holotrichia oblita Faldermann.</title>
        <authorList>
            <person name="Rongchong L."/>
        </authorList>
    </citation>
    <scope>NUCLEOTIDE SEQUENCE</scope>
    <source>
        <strain evidence="1">81SQS9</strain>
    </source>
</reference>
<sequence>MKAMARDRKEWKKWGEEPEPMYENFSNGLYLEDDEDDAFVDKVLQTISGNNNDEEGVNFSLQLLDKNVSKRSYVQEKSPRIWENWSRWSGCSVTCGVGILRRYRRCVSAGCAINEKEEQIKPCSLVPCK</sequence>
<gene>
    <name evidence="1" type="ORF">MML48_6g00009837</name>
</gene>
<organism evidence="1 2">
    <name type="scientific">Holotrichia oblita</name>
    <name type="common">Chafer beetle</name>
    <dbReference type="NCBI Taxonomy" id="644536"/>
    <lineage>
        <taxon>Eukaryota</taxon>
        <taxon>Metazoa</taxon>
        <taxon>Ecdysozoa</taxon>
        <taxon>Arthropoda</taxon>
        <taxon>Hexapoda</taxon>
        <taxon>Insecta</taxon>
        <taxon>Pterygota</taxon>
        <taxon>Neoptera</taxon>
        <taxon>Endopterygota</taxon>
        <taxon>Coleoptera</taxon>
        <taxon>Polyphaga</taxon>
        <taxon>Scarabaeiformia</taxon>
        <taxon>Scarabaeidae</taxon>
        <taxon>Melolonthinae</taxon>
        <taxon>Holotrichia</taxon>
    </lineage>
</organism>
<name>A0ACB9SZM3_HOLOL</name>
<evidence type="ECO:0000313" key="2">
    <source>
        <dbReference type="Proteomes" id="UP001056778"/>
    </source>
</evidence>
<dbReference type="Proteomes" id="UP001056778">
    <property type="component" value="Chromosome 6"/>
</dbReference>
<accession>A0ACB9SZM3</accession>